<feature type="compositionally biased region" description="Low complexity" evidence="1">
    <location>
        <begin position="334"/>
        <end position="350"/>
    </location>
</feature>
<sequence>MDLVQELIVGVDQTDVEGGHRRAPASLLSSSPALEAFSAPTPAAPSAAAPPRRTKMVFVYSDEDDGDGGDGCEGHGATRSEGGVAEVLCDDHAIAVSADALAELQAEAATMTAVVTAHPQTSLLDGQGDVHRISFEEDVVSGLIGGASAPFATAGGMRVREVAAPGLWEGAVAPAMSSGIDGSSPDEMPPLLRRGLPAAAFLLQSRRKRFREMPASGGDVAQPLPKSAVEATGAGESATMSAAGAAESSPHDSFPSELHVGHPQGGQHGSGSSIGDDSDSVEVEVEEEIDVCPVYEDDGMTVRALRTRGGYELTLDERDLLEDVAGGDEKDAAADGAASSPCSAPPSAAATVEEDEEADDDNHDEHDYGVPFVAKVDQTANSAAAAAAESEDVAADTDLPVEAEAEEWSHLDFDDEDEDEEEAALDEVVLVAVVEQLLQCCEADDLDPQMSVEAARFISAAKPLLEQLTKEVISPAEFVQRMDRDLRRFQRIYKSVYRPRDSPVVIEGVVTDL</sequence>
<dbReference type="EMBL" id="JBAMZK010000030">
    <property type="protein sequence ID" value="KAL0500577.1"/>
    <property type="molecule type" value="Genomic_DNA"/>
</dbReference>
<gene>
    <name evidence="2" type="ORF">Q4I31_005454</name>
</gene>
<feature type="compositionally biased region" description="Acidic residues" evidence="1">
    <location>
        <begin position="276"/>
        <end position="285"/>
    </location>
</feature>
<keyword evidence="3" id="KW-1185">Reference proteome</keyword>
<evidence type="ECO:0000313" key="2">
    <source>
        <dbReference type="EMBL" id="KAL0500577.1"/>
    </source>
</evidence>
<feature type="compositionally biased region" description="Acidic residues" evidence="1">
    <location>
        <begin position="352"/>
        <end position="362"/>
    </location>
</feature>
<reference evidence="2 3" key="1">
    <citation type="submission" date="2024-02" db="EMBL/GenBank/DDBJ databases">
        <title>FIRST GENOME SEQUENCES OF Leishmania (Viannia) shawi, Leishmania (Viannia) lindenbergi AND Leishmania (Viannia) utingensis.</title>
        <authorList>
            <person name="Resadore F."/>
            <person name="Custodio M.G.F."/>
            <person name="Boite M.C."/>
            <person name="Cupolillo E."/>
            <person name="Ferreira G.E.M."/>
        </authorList>
    </citation>
    <scope>NUCLEOTIDE SEQUENCE [LARGE SCALE GENOMIC DNA]</scope>
    <source>
        <strain evidence="2 3">MHOM/BR/1966/M15733</strain>
    </source>
</reference>
<feature type="region of interest" description="Disordered" evidence="1">
    <location>
        <begin position="327"/>
        <end position="368"/>
    </location>
</feature>
<comment type="caution">
    <text evidence="2">The sequence shown here is derived from an EMBL/GenBank/DDBJ whole genome shotgun (WGS) entry which is preliminary data.</text>
</comment>
<feature type="region of interest" description="Disordered" evidence="1">
    <location>
        <begin position="214"/>
        <end position="285"/>
    </location>
</feature>
<evidence type="ECO:0000256" key="1">
    <source>
        <dbReference type="SAM" id="MobiDB-lite"/>
    </source>
</evidence>
<organism evidence="2 3">
    <name type="scientific">Leishmania lindenbergi</name>
    <dbReference type="NCBI Taxonomy" id="651832"/>
    <lineage>
        <taxon>Eukaryota</taxon>
        <taxon>Discoba</taxon>
        <taxon>Euglenozoa</taxon>
        <taxon>Kinetoplastea</taxon>
        <taxon>Metakinetoplastina</taxon>
        <taxon>Trypanosomatida</taxon>
        <taxon>Trypanosomatidae</taxon>
        <taxon>Leishmaniinae</taxon>
        <taxon>Leishmania</taxon>
    </lineage>
</organism>
<name>A0AAW3A840_9TRYP</name>
<evidence type="ECO:0000313" key="3">
    <source>
        <dbReference type="Proteomes" id="UP001500131"/>
    </source>
</evidence>
<accession>A0AAW3A840</accession>
<protein>
    <submittedName>
        <fullName evidence="2">Uncharacterized protein</fullName>
    </submittedName>
</protein>
<proteinExistence type="predicted"/>
<dbReference type="AlphaFoldDB" id="A0AAW3A840"/>
<dbReference type="Proteomes" id="UP001500131">
    <property type="component" value="Unassembled WGS sequence"/>
</dbReference>